<reference evidence="1" key="1">
    <citation type="submission" date="2021-02" db="EMBL/GenBank/DDBJ databases">
        <authorList>
            <person name="Dougan E. K."/>
            <person name="Rhodes N."/>
            <person name="Thang M."/>
            <person name="Chan C."/>
        </authorList>
    </citation>
    <scope>NUCLEOTIDE SEQUENCE</scope>
</reference>
<dbReference type="AlphaFoldDB" id="A0A812QWL6"/>
<keyword evidence="2" id="KW-1185">Reference proteome</keyword>
<dbReference type="Gene3D" id="2.60.200.20">
    <property type="match status" value="1"/>
</dbReference>
<protein>
    <recommendedName>
        <fullName evidence="3">FHA domain-containing protein</fullName>
    </recommendedName>
</protein>
<evidence type="ECO:0000313" key="1">
    <source>
        <dbReference type="EMBL" id="CAE7407183.1"/>
    </source>
</evidence>
<proteinExistence type="predicted"/>
<sequence length="114" mass="12770">MEVRASIQDETDFASWLFLCCQLESDAVRWPPVELVESKDDGSGEKQVHRLTGKEYFKFGKLPSNAVVAMHPSTSREHAIVLHTKAEAGAVSPEACMFDLGPLIKRRASRWLLI</sequence>
<evidence type="ECO:0000313" key="2">
    <source>
        <dbReference type="Proteomes" id="UP000604046"/>
    </source>
</evidence>
<gene>
    <name evidence="1" type="ORF">SNAT2548_LOCUS22153</name>
</gene>
<dbReference type="OrthoDB" id="206452at2759"/>
<organism evidence="1 2">
    <name type="scientific">Symbiodinium natans</name>
    <dbReference type="NCBI Taxonomy" id="878477"/>
    <lineage>
        <taxon>Eukaryota</taxon>
        <taxon>Sar</taxon>
        <taxon>Alveolata</taxon>
        <taxon>Dinophyceae</taxon>
        <taxon>Suessiales</taxon>
        <taxon>Symbiodiniaceae</taxon>
        <taxon>Symbiodinium</taxon>
    </lineage>
</organism>
<dbReference type="InterPro" id="IPR008984">
    <property type="entry name" value="SMAD_FHA_dom_sf"/>
</dbReference>
<evidence type="ECO:0008006" key="3">
    <source>
        <dbReference type="Google" id="ProtNLM"/>
    </source>
</evidence>
<dbReference type="EMBL" id="CAJNDS010002276">
    <property type="protein sequence ID" value="CAE7407183.1"/>
    <property type="molecule type" value="Genomic_DNA"/>
</dbReference>
<name>A0A812QWL6_9DINO</name>
<dbReference type="Proteomes" id="UP000604046">
    <property type="component" value="Unassembled WGS sequence"/>
</dbReference>
<dbReference type="SUPFAM" id="SSF49879">
    <property type="entry name" value="SMAD/FHA domain"/>
    <property type="match status" value="1"/>
</dbReference>
<comment type="caution">
    <text evidence="1">The sequence shown here is derived from an EMBL/GenBank/DDBJ whole genome shotgun (WGS) entry which is preliminary data.</text>
</comment>
<accession>A0A812QWL6</accession>